<name>A0A165I2J3_9BASI</name>
<feature type="compositionally biased region" description="Basic and acidic residues" evidence="1">
    <location>
        <begin position="189"/>
        <end position="218"/>
    </location>
</feature>
<sequence>MAEAAGIALACGNCLVGVFQQWWYTKHYGSQGFPGTERKATFLAVNCGFNDDADAESIYEHMAAATDAQWEAYLLGQPLPRKPMTALQREATLENEQRVERERREREREKVERPELKSWPTDVRPALQLITNLQDTVGGRVLPAVKRTVGAVGEQMDVAKRLRGELDEPEAPALMQVVRGAKANTAEGKVVRRDVTVPPGEERGEEKDVTDVGLEEHPAQPSSSSSSRSPPSSQDEPHHTAATLPRPAAPTGSLAEASTSRTPAAHIISPSVLPPNTNLQPTDPRLSGETETVPESPSSPTSPTVPEGRVRATVVEIEDPLLPASAASSTAPTDPVFNQAAQAAQANQTRPTASRLPLGLPAFLKPAVAGFASVTAPVATQAGRLRPALGVLDQAKGGRGGSRDSMIERETDPSVYRRLADA</sequence>
<reference evidence="2 3" key="1">
    <citation type="journal article" date="2016" name="Mol. Biol. Evol.">
        <title>Comparative Genomics of Early-Diverging Mushroom-Forming Fungi Provides Insights into the Origins of Lignocellulose Decay Capabilities.</title>
        <authorList>
            <person name="Nagy L.G."/>
            <person name="Riley R."/>
            <person name="Tritt A."/>
            <person name="Adam C."/>
            <person name="Daum C."/>
            <person name="Floudas D."/>
            <person name="Sun H."/>
            <person name="Yadav J.S."/>
            <person name="Pangilinan J."/>
            <person name="Larsson K.H."/>
            <person name="Matsuura K."/>
            <person name="Barry K."/>
            <person name="Labutti K."/>
            <person name="Kuo R."/>
            <person name="Ohm R.A."/>
            <person name="Bhattacharya S.S."/>
            <person name="Shirouzu T."/>
            <person name="Yoshinaga Y."/>
            <person name="Martin F.M."/>
            <person name="Grigoriev I.V."/>
            <person name="Hibbett D.S."/>
        </authorList>
    </citation>
    <scope>NUCLEOTIDE SEQUENCE [LARGE SCALE GENOMIC DNA]</scope>
    <source>
        <strain evidence="2 3">HHB12733</strain>
    </source>
</reference>
<feature type="compositionally biased region" description="Low complexity" evidence="1">
    <location>
        <begin position="221"/>
        <end position="233"/>
    </location>
</feature>
<dbReference type="Proteomes" id="UP000076842">
    <property type="component" value="Unassembled WGS sequence"/>
</dbReference>
<evidence type="ECO:0000313" key="3">
    <source>
        <dbReference type="Proteomes" id="UP000076842"/>
    </source>
</evidence>
<feature type="region of interest" description="Disordered" evidence="1">
    <location>
        <begin position="393"/>
        <end position="422"/>
    </location>
</feature>
<protein>
    <submittedName>
        <fullName evidence="2">Uncharacterized protein</fullName>
    </submittedName>
</protein>
<dbReference type="InParanoid" id="A0A165I2J3"/>
<feature type="region of interest" description="Disordered" evidence="1">
    <location>
        <begin position="189"/>
        <end position="352"/>
    </location>
</feature>
<dbReference type="AlphaFoldDB" id="A0A165I2J3"/>
<feature type="compositionally biased region" description="Basic and acidic residues" evidence="1">
    <location>
        <begin position="401"/>
        <end position="412"/>
    </location>
</feature>
<gene>
    <name evidence="2" type="ORF">CALCODRAFT_160259</name>
</gene>
<proteinExistence type="predicted"/>
<organism evidence="2 3">
    <name type="scientific">Calocera cornea HHB12733</name>
    <dbReference type="NCBI Taxonomy" id="1353952"/>
    <lineage>
        <taxon>Eukaryota</taxon>
        <taxon>Fungi</taxon>
        <taxon>Dikarya</taxon>
        <taxon>Basidiomycota</taxon>
        <taxon>Agaricomycotina</taxon>
        <taxon>Dacrymycetes</taxon>
        <taxon>Dacrymycetales</taxon>
        <taxon>Dacrymycetaceae</taxon>
        <taxon>Calocera</taxon>
    </lineage>
</organism>
<evidence type="ECO:0000313" key="2">
    <source>
        <dbReference type="EMBL" id="KZT60054.1"/>
    </source>
</evidence>
<feature type="region of interest" description="Disordered" evidence="1">
    <location>
        <begin position="91"/>
        <end position="113"/>
    </location>
</feature>
<feature type="compositionally biased region" description="Low complexity" evidence="1">
    <location>
        <begin position="289"/>
        <end position="307"/>
    </location>
</feature>
<feature type="compositionally biased region" description="Low complexity" evidence="1">
    <location>
        <begin position="320"/>
        <end position="348"/>
    </location>
</feature>
<dbReference type="EMBL" id="KV423935">
    <property type="protein sequence ID" value="KZT60054.1"/>
    <property type="molecule type" value="Genomic_DNA"/>
</dbReference>
<feature type="compositionally biased region" description="Low complexity" evidence="1">
    <location>
        <begin position="240"/>
        <end position="251"/>
    </location>
</feature>
<evidence type="ECO:0000256" key="1">
    <source>
        <dbReference type="SAM" id="MobiDB-lite"/>
    </source>
</evidence>
<accession>A0A165I2J3</accession>
<keyword evidence="3" id="KW-1185">Reference proteome</keyword>